<sequence length="83" mass="9675">MKFEFQSTLLDFSSSSVLQFNIQQGSRITGSVIPAKIADQNSKIENCHSYEHIPSATEFHCFRSRKQNERTVHFRGQIYVMQY</sequence>
<protein>
    <submittedName>
        <fullName evidence="1">Uncharacterized protein</fullName>
    </submittedName>
</protein>
<name>A0A022QI71_ERYGU</name>
<evidence type="ECO:0000313" key="1">
    <source>
        <dbReference type="EMBL" id="EYU27309.1"/>
    </source>
</evidence>
<dbReference type="Proteomes" id="UP000030748">
    <property type="component" value="Unassembled WGS sequence"/>
</dbReference>
<accession>A0A022QI71</accession>
<organism evidence="1 2">
    <name type="scientific">Erythranthe guttata</name>
    <name type="common">Yellow monkey flower</name>
    <name type="synonym">Mimulus guttatus</name>
    <dbReference type="NCBI Taxonomy" id="4155"/>
    <lineage>
        <taxon>Eukaryota</taxon>
        <taxon>Viridiplantae</taxon>
        <taxon>Streptophyta</taxon>
        <taxon>Embryophyta</taxon>
        <taxon>Tracheophyta</taxon>
        <taxon>Spermatophyta</taxon>
        <taxon>Magnoliopsida</taxon>
        <taxon>eudicotyledons</taxon>
        <taxon>Gunneridae</taxon>
        <taxon>Pentapetalae</taxon>
        <taxon>asterids</taxon>
        <taxon>lamiids</taxon>
        <taxon>Lamiales</taxon>
        <taxon>Phrymaceae</taxon>
        <taxon>Erythranthe</taxon>
    </lineage>
</organism>
<dbReference type="AlphaFoldDB" id="A0A022QI71"/>
<evidence type="ECO:0000313" key="2">
    <source>
        <dbReference type="Proteomes" id="UP000030748"/>
    </source>
</evidence>
<proteinExistence type="predicted"/>
<keyword evidence="2" id="KW-1185">Reference proteome</keyword>
<gene>
    <name evidence="1" type="ORF">MIMGU_mgv11b023794mg</name>
</gene>
<dbReference type="EMBL" id="KI631456">
    <property type="protein sequence ID" value="EYU27309.1"/>
    <property type="molecule type" value="Genomic_DNA"/>
</dbReference>
<reference evidence="1 2" key="1">
    <citation type="journal article" date="2013" name="Proc. Natl. Acad. Sci. U.S.A.">
        <title>Fine-scale variation in meiotic recombination in Mimulus inferred from population shotgun sequencing.</title>
        <authorList>
            <person name="Hellsten U."/>
            <person name="Wright K.M."/>
            <person name="Jenkins J."/>
            <person name="Shu S."/>
            <person name="Yuan Y."/>
            <person name="Wessler S.R."/>
            <person name="Schmutz J."/>
            <person name="Willis J.H."/>
            <person name="Rokhsar D.S."/>
        </authorList>
    </citation>
    <scope>NUCLEOTIDE SEQUENCE [LARGE SCALE GENOMIC DNA]</scope>
    <source>
        <strain evidence="2">cv. DUN x IM62</strain>
    </source>
</reference>